<reference evidence="2 3" key="1">
    <citation type="submission" date="2014-11" db="EMBL/GenBank/DDBJ databases">
        <authorList>
            <person name="Zhu J."/>
            <person name="Qi W."/>
            <person name="Song R."/>
        </authorList>
    </citation>
    <scope>NUCLEOTIDE SEQUENCE [LARGE SCALE GENOMIC DNA]</scope>
</reference>
<dbReference type="VEuPathDB" id="CryptoDB:Vbra_18163"/>
<feature type="region of interest" description="Disordered" evidence="1">
    <location>
        <begin position="928"/>
        <end position="983"/>
    </location>
</feature>
<feature type="compositionally biased region" description="Acidic residues" evidence="1">
    <location>
        <begin position="452"/>
        <end position="465"/>
    </location>
</feature>
<gene>
    <name evidence="2" type="ORF">Vbra_18163</name>
</gene>
<dbReference type="GO" id="GO:0005643">
    <property type="term" value="C:nuclear pore"/>
    <property type="evidence" value="ECO:0007669"/>
    <property type="project" value="TreeGrafter"/>
</dbReference>
<feature type="region of interest" description="Disordered" evidence="1">
    <location>
        <begin position="892"/>
        <end position="912"/>
    </location>
</feature>
<dbReference type="EMBL" id="CDMY01000698">
    <property type="protein sequence ID" value="CEM30596.1"/>
    <property type="molecule type" value="Genomic_DNA"/>
</dbReference>
<dbReference type="CDD" id="cd22249">
    <property type="entry name" value="UDM1_RNF168_RNF169-like"/>
    <property type="match status" value="1"/>
</dbReference>
<feature type="compositionally biased region" description="Low complexity" evidence="1">
    <location>
        <begin position="832"/>
        <end position="850"/>
    </location>
</feature>
<feature type="compositionally biased region" description="Gly residues" evidence="1">
    <location>
        <begin position="784"/>
        <end position="798"/>
    </location>
</feature>
<feature type="compositionally biased region" description="Polar residues" evidence="1">
    <location>
        <begin position="654"/>
        <end position="667"/>
    </location>
</feature>
<feature type="region of interest" description="Disordered" evidence="1">
    <location>
        <begin position="826"/>
        <end position="871"/>
    </location>
</feature>
<dbReference type="Proteomes" id="UP000041254">
    <property type="component" value="Unassembled WGS sequence"/>
</dbReference>
<evidence type="ECO:0000313" key="2">
    <source>
        <dbReference type="EMBL" id="CEM30596.1"/>
    </source>
</evidence>
<feature type="compositionally biased region" description="Basic and acidic residues" evidence="1">
    <location>
        <begin position="333"/>
        <end position="345"/>
    </location>
</feature>
<name>A0A0G4GKQ6_VITBC</name>
<dbReference type="PANTHER" id="PTHR18898">
    <property type="entry name" value="NUCLEOPROTEIN TPR-RELATED"/>
    <property type="match status" value="1"/>
</dbReference>
<dbReference type="AlphaFoldDB" id="A0A0G4GKQ6"/>
<feature type="compositionally biased region" description="Pro residues" evidence="1">
    <location>
        <begin position="726"/>
        <end position="740"/>
    </location>
</feature>
<feature type="compositionally biased region" description="Basic residues" evidence="1">
    <location>
        <begin position="346"/>
        <end position="358"/>
    </location>
</feature>
<feature type="compositionally biased region" description="Low complexity" evidence="1">
    <location>
        <begin position="387"/>
        <end position="400"/>
    </location>
</feature>
<dbReference type="PhylomeDB" id="A0A0G4GKQ6"/>
<feature type="compositionally biased region" description="Polar residues" evidence="1">
    <location>
        <begin position="538"/>
        <end position="550"/>
    </location>
</feature>
<sequence length="1095" mass="116437">MWAADYLWESLREGIVEEWPVIKAALNTHVYAQMDTLLERVAASDPSSSLGFVAIPTVGALFQAALVLCIRKKKGGPLQSEAFGKYIEQAGIMKTLAAAPPPMQPLRALVLDASLPDRVATALYMDYRVYKDPTGSLADCITTAVVTPAMAMIDGGDAGLLIESRFVSCLTLFFERAERIGTNLLAFCMTSLNALSQKHRKVLGTDGLAQAMCDMLLKDAKRQLGVADVFHDTDRKTAVDILRSIVSYGKSLVAKRAPNPIVGQILQFESVNAMRERTSGVSQQVSDFFDALAQQHHKDTKAQPKTAISAAELAAQEAKAKRMQDVLLAEKRREKEAKAREDQKANKGKGNKGGKSNKRQQQQQQEGHGGGDEASPFDPIMEPSVPSTTASTRCSRASAADEVAADLPGPSSSIADTSGALDVPSVSAAAGSVSAAAGSDLPGYGGGAAESAADESDDSDDEDGDAMLLNSAFGLHARQKKAESEKKTKSKHSTKPTPTPACRPSQPSRSFYPPTVSTRGAAVGQDNSRHGNAAMRTQFPNTVQSDSSRLGSSSHPPAPVPAAPISSSSGPSSKGPVKPSLPRGIPASPKGPSRRPQEISDDGSPSRSESPPCRPVGGRGAGRGLMTMFAHQPPPLPSIPRPGLPSAEELRTRPSLQHTGQDDQQQPAREERPSLSTAGPSLSPFFAHAPVGPAPPAAAAAAGGHGGGGLSADPFYDSEGNEMYCVPPPPALPPPPPPYPQIDQSGFHPIGSPLPVSYNGGPRHPFNFPHPFPSSPAPAAAAANGGGGGASGSGGGGLSADPFYGYDSGDDDDMYVPPLPPIFEYEEEGYQPPSSSSAADPFAATQTAGTVEGGNGGTSIGSGAVMGGDASGSEELFDQLCRQLEHTQEEAKRRARELQEAKQKEQKAKRNEEALIRQLQEAQWTIAKMAAQQSSHHHQQHQPSSSSSSAPPPPSSSFAHPQLSTSANPTMHHHQHQQQHHDGGDYDDCDMCFGEHGQATIMYVPCRHMRVCPRCYADRKAAWQRELSRVKAENDRRRDENEVARRLNETRSQDEQISLVKLLDEPEYTCEHCKAKVEFAGTVDDCIKWVARPFK</sequence>
<feature type="region of interest" description="Disordered" evidence="1">
    <location>
        <begin position="333"/>
        <end position="810"/>
    </location>
</feature>
<dbReference type="GO" id="GO:0006406">
    <property type="term" value="P:mRNA export from nucleus"/>
    <property type="evidence" value="ECO:0007669"/>
    <property type="project" value="TreeGrafter"/>
</dbReference>
<dbReference type="OMA" id="SPTGMQM"/>
<feature type="compositionally biased region" description="Low complexity" evidence="1">
    <location>
        <begin position="425"/>
        <end position="439"/>
    </location>
</feature>
<evidence type="ECO:0000256" key="1">
    <source>
        <dbReference type="SAM" id="MobiDB-lite"/>
    </source>
</evidence>
<feature type="compositionally biased region" description="Gly residues" evidence="1">
    <location>
        <begin position="851"/>
        <end position="870"/>
    </location>
</feature>
<organism evidence="2 3">
    <name type="scientific">Vitrella brassicaformis (strain CCMP3155)</name>
    <dbReference type="NCBI Taxonomy" id="1169540"/>
    <lineage>
        <taxon>Eukaryota</taxon>
        <taxon>Sar</taxon>
        <taxon>Alveolata</taxon>
        <taxon>Colpodellida</taxon>
        <taxon>Vitrellaceae</taxon>
        <taxon>Vitrella</taxon>
    </lineage>
</organism>
<feature type="compositionally biased region" description="Low complexity" evidence="1">
    <location>
        <begin position="687"/>
        <end position="702"/>
    </location>
</feature>
<dbReference type="InParanoid" id="A0A0G4GKQ6"/>
<dbReference type="GO" id="GO:0017056">
    <property type="term" value="F:structural constituent of nuclear pore"/>
    <property type="evidence" value="ECO:0007669"/>
    <property type="project" value="TreeGrafter"/>
</dbReference>
<evidence type="ECO:0000313" key="3">
    <source>
        <dbReference type="Proteomes" id="UP000041254"/>
    </source>
</evidence>
<keyword evidence="3" id="KW-1185">Reference proteome</keyword>
<dbReference type="PANTHER" id="PTHR18898:SF2">
    <property type="entry name" value="NUCLEOPROTEIN TPR"/>
    <property type="match status" value="1"/>
</dbReference>
<proteinExistence type="predicted"/>
<accession>A0A0G4GKQ6</accession>
<feature type="compositionally biased region" description="Low complexity" evidence="1">
    <location>
        <begin position="563"/>
        <end position="580"/>
    </location>
</feature>
<protein>
    <submittedName>
        <fullName evidence="2">Uncharacterized protein</fullName>
    </submittedName>
</protein>
<feature type="compositionally biased region" description="Pro residues" evidence="1">
    <location>
        <begin position="632"/>
        <end position="643"/>
    </location>
</feature>